<feature type="signal peptide" evidence="1">
    <location>
        <begin position="1"/>
        <end position="17"/>
    </location>
</feature>
<dbReference type="Proteomes" id="UP001597511">
    <property type="component" value="Unassembled WGS sequence"/>
</dbReference>
<feature type="chain" id="PRO_5046362423" evidence="1">
    <location>
        <begin position="18"/>
        <end position="476"/>
    </location>
</feature>
<evidence type="ECO:0000313" key="3">
    <source>
        <dbReference type="Proteomes" id="UP001597511"/>
    </source>
</evidence>
<protein>
    <submittedName>
        <fullName evidence="2">DUF4403 family protein</fullName>
    </submittedName>
</protein>
<keyword evidence="3" id="KW-1185">Reference proteome</keyword>
<gene>
    <name evidence="2" type="ORF">ACFS6H_12370</name>
</gene>
<evidence type="ECO:0000256" key="1">
    <source>
        <dbReference type="SAM" id="SignalP"/>
    </source>
</evidence>
<proteinExistence type="predicted"/>
<dbReference type="RefSeq" id="WP_386099002.1">
    <property type="nucleotide sequence ID" value="NZ_JBHUOZ010000003.1"/>
</dbReference>
<keyword evidence="1" id="KW-0732">Signal</keyword>
<evidence type="ECO:0000313" key="2">
    <source>
        <dbReference type="EMBL" id="MFD2920512.1"/>
    </source>
</evidence>
<comment type="caution">
    <text evidence="2">The sequence shown here is derived from an EMBL/GenBank/DDBJ whole genome shotgun (WGS) entry which is preliminary data.</text>
</comment>
<name>A0ABW6A5G3_9BACT</name>
<dbReference type="InterPro" id="IPR025515">
    <property type="entry name" value="DUF4403"/>
</dbReference>
<organism evidence="2 3">
    <name type="scientific">Terrimonas rubra</name>
    <dbReference type="NCBI Taxonomy" id="1035890"/>
    <lineage>
        <taxon>Bacteria</taxon>
        <taxon>Pseudomonadati</taxon>
        <taxon>Bacteroidota</taxon>
        <taxon>Chitinophagia</taxon>
        <taxon>Chitinophagales</taxon>
        <taxon>Chitinophagaceae</taxon>
        <taxon>Terrimonas</taxon>
    </lineage>
</organism>
<dbReference type="Pfam" id="PF14356">
    <property type="entry name" value="DUF4403"/>
    <property type="match status" value="1"/>
</dbReference>
<dbReference type="EMBL" id="JBHUOZ010000003">
    <property type="protein sequence ID" value="MFD2920512.1"/>
    <property type="molecule type" value="Genomic_DNA"/>
</dbReference>
<reference evidence="3" key="1">
    <citation type="journal article" date="2019" name="Int. J. Syst. Evol. Microbiol.">
        <title>The Global Catalogue of Microorganisms (GCM) 10K type strain sequencing project: providing services to taxonomists for standard genome sequencing and annotation.</title>
        <authorList>
            <consortium name="The Broad Institute Genomics Platform"/>
            <consortium name="The Broad Institute Genome Sequencing Center for Infectious Disease"/>
            <person name="Wu L."/>
            <person name="Ma J."/>
        </authorList>
    </citation>
    <scope>NUCLEOTIDE SEQUENCE [LARGE SCALE GENOMIC DNA]</scope>
    <source>
        <strain evidence="3">KCTC 23299</strain>
    </source>
</reference>
<accession>A0ABW6A5G3</accession>
<sequence>MKYAVLFLLFLFGTAMGSFGQTIEAEKPQQTVNVYNLDSLPLSEIDIPIQVSLKPVYAMAEKNVDLVFTSPNYPNDWVQAGCDTRYKYSFRRSYLQLSGKDNMLNLWFTGYYKIIGSTRACISGTAVSPWTPACKCGFDEPERKVNVSFTNYFTLYPDYKVKLTINRDAPRPLDKCEVCFWGQDITQQVLSGLIAELDAAKAELDKNFGTIDLKPQFQQVWDLLNKPVGVYGMGWLQVNPEKIRVNSLFVKGDSLHINLGLSARPVVQLEKPKDKTSWVPNIAKFTDHKGFNIYTDAILDYDSLSNILSEQIKGQEFAFKKGIIKKRFVFNSCKVIGTDKEKLLLEVKFSGTDKGTIYMKGTPVYDKATRKLEIADIDFDIKTRDALLKGADWLFNKRITSEISKFARYDLGALIDSSKQTIDAQLNQEWVKGVRTEGKINQVELIAIYPMSKQLVVRANCNGELAVKVESIDFAM</sequence>